<gene>
    <name evidence="1" type="ORF">C7I85_11855</name>
</gene>
<dbReference type="OrthoDB" id="8103688at2"/>
<name>A0A2P7SEJ7_9HYPH</name>
<protein>
    <recommendedName>
        <fullName evidence="3">Calcineurin-like phosphoesterase domain-containing protein</fullName>
    </recommendedName>
</protein>
<sequence>MANPDGVTKTDPEDLLRIRQLLPEFTRLDQSVNYNGLAKAAGINRMTARRRIQMITEADRKTNQEAYTPDVEPDTFKARVRVRAYNPNVVKDIPARKVIAIGDLHIKPGMDFEHMRWIGRHVAARRPDNVVQIGDCFDIGSCEFHSAPGSASQLERPAFQDEIGAGEEAFDIYHSEVGAGEIPHDEIFGNHEFRVWRLEELAPNLAGTLTLQLEQFFARYRWRTTPYRHWLFLEGVGFTHVPHSIMGKPIGGRYPENTIGNQATHSIVFGHTHRNNHVTVPKIGINNSITITNLGSAMPYGYTPKYTDGATTGYTYGIHELRLRGGRVESDKFISMLELEELYA</sequence>
<proteinExistence type="predicted"/>
<evidence type="ECO:0000313" key="1">
    <source>
        <dbReference type="EMBL" id="PSJ60731.1"/>
    </source>
</evidence>
<evidence type="ECO:0000313" key="2">
    <source>
        <dbReference type="Proteomes" id="UP000240653"/>
    </source>
</evidence>
<dbReference type="Proteomes" id="UP000240653">
    <property type="component" value="Unassembled WGS sequence"/>
</dbReference>
<dbReference type="RefSeq" id="WP_106724197.1">
    <property type="nucleotide sequence ID" value="NZ_PXYL01000005.1"/>
</dbReference>
<keyword evidence="2" id="KW-1185">Reference proteome</keyword>
<comment type="caution">
    <text evidence="1">The sequence shown here is derived from an EMBL/GenBank/DDBJ whole genome shotgun (WGS) entry which is preliminary data.</text>
</comment>
<reference evidence="1 2" key="1">
    <citation type="submission" date="2018-03" db="EMBL/GenBank/DDBJ databases">
        <title>The draft genome of Mesorhizobium soli JCM 19897.</title>
        <authorList>
            <person name="Li L."/>
            <person name="Liu L."/>
            <person name="Liang L."/>
            <person name="Wang T."/>
            <person name="Zhang X."/>
        </authorList>
    </citation>
    <scope>NUCLEOTIDE SEQUENCE [LARGE SCALE GENOMIC DNA]</scope>
    <source>
        <strain evidence="1 2">JCM 19897</strain>
    </source>
</reference>
<dbReference type="AlphaFoldDB" id="A0A2P7SEJ7"/>
<dbReference type="InterPro" id="IPR029052">
    <property type="entry name" value="Metallo-depent_PP-like"/>
</dbReference>
<evidence type="ECO:0008006" key="3">
    <source>
        <dbReference type="Google" id="ProtNLM"/>
    </source>
</evidence>
<organism evidence="1 2">
    <name type="scientific">Pseudaminobacter soli</name>
    <name type="common">ex Li et al. 2025</name>
    <dbReference type="NCBI Taxonomy" id="1295366"/>
    <lineage>
        <taxon>Bacteria</taxon>
        <taxon>Pseudomonadati</taxon>
        <taxon>Pseudomonadota</taxon>
        <taxon>Alphaproteobacteria</taxon>
        <taxon>Hyphomicrobiales</taxon>
        <taxon>Phyllobacteriaceae</taxon>
        <taxon>Pseudaminobacter</taxon>
    </lineage>
</organism>
<dbReference type="SUPFAM" id="SSF56300">
    <property type="entry name" value="Metallo-dependent phosphatases"/>
    <property type="match status" value="1"/>
</dbReference>
<dbReference type="EMBL" id="PXYL01000005">
    <property type="protein sequence ID" value="PSJ60731.1"/>
    <property type="molecule type" value="Genomic_DNA"/>
</dbReference>
<accession>A0A2P7SEJ7</accession>